<keyword evidence="2" id="KW-1003">Cell membrane</keyword>
<evidence type="ECO:0000256" key="9">
    <source>
        <dbReference type="SAM" id="Phobius"/>
    </source>
</evidence>
<reference evidence="12 13" key="2">
    <citation type="submission" date="2018-11" db="EMBL/GenBank/DDBJ databases">
        <title>Genomic Encyclopedia of Type Strains, Phase IV (KMG-IV): sequencing the most valuable type-strain genomes for metagenomic binning, comparative biology and taxonomic classification.</title>
        <authorList>
            <person name="Goeker M."/>
        </authorList>
    </citation>
    <scope>NUCLEOTIDE SEQUENCE [LARGE SCALE GENOMIC DNA]</scope>
    <source>
        <strain evidence="12 13">DSM 27783</strain>
    </source>
</reference>
<dbReference type="GO" id="GO:0003755">
    <property type="term" value="F:peptidyl-prolyl cis-trans isomerase activity"/>
    <property type="evidence" value="ECO:0007669"/>
    <property type="project" value="InterPro"/>
</dbReference>
<keyword evidence="6" id="KW-0143">Chaperone</keyword>
<keyword evidence="12" id="KW-0413">Isomerase</keyword>
<evidence type="ECO:0000256" key="3">
    <source>
        <dbReference type="ARBA" id="ARBA00022692"/>
    </source>
</evidence>
<evidence type="ECO:0000256" key="5">
    <source>
        <dbReference type="ARBA" id="ARBA00023136"/>
    </source>
</evidence>
<dbReference type="RefSeq" id="WP_123351836.1">
    <property type="nucleotide sequence ID" value="NZ_CP027432.2"/>
</dbReference>
<keyword evidence="14" id="KW-1185">Reference proteome</keyword>
<comment type="subcellular location">
    <subcellularLocation>
        <location evidence="1">Cell membrane</location>
        <topology evidence="1">Single-pass type II membrane protein</topology>
    </subcellularLocation>
</comment>
<evidence type="ECO:0000313" key="11">
    <source>
        <dbReference type="EMBL" id="QCI28349.1"/>
    </source>
</evidence>
<dbReference type="Pfam" id="PF13624">
    <property type="entry name" value="SurA_N_3"/>
    <property type="match status" value="1"/>
</dbReference>
<protein>
    <submittedName>
        <fullName evidence="12">Peptidyl-prolyl cis-trans isomerase D</fullName>
    </submittedName>
</protein>
<reference evidence="11" key="3">
    <citation type="submission" date="2019-06" db="EMBL/GenBank/DDBJ databases">
        <title>A comparative analysis of the Nautiliaceae.</title>
        <authorList>
            <person name="Grosche A."/>
            <person name="Smedile F."/>
            <person name="Vetriani C."/>
        </authorList>
    </citation>
    <scope>NUCLEOTIDE SEQUENCE</scope>
    <source>
        <strain evidence="11">TB6</strain>
    </source>
</reference>
<evidence type="ECO:0000256" key="4">
    <source>
        <dbReference type="ARBA" id="ARBA00022989"/>
    </source>
</evidence>
<proteinExistence type="inferred from homology"/>
<dbReference type="InterPro" id="IPR000297">
    <property type="entry name" value="PPIase_PpiC"/>
</dbReference>
<reference evidence="14" key="1">
    <citation type="submission" date="2018-03" db="EMBL/GenBank/DDBJ databases">
        <title>A comparative analysis of the Nautiliaceae.</title>
        <authorList>
            <person name="Grosche A."/>
            <person name="Smedile F."/>
            <person name="Vetriani C."/>
        </authorList>
    </citation>
    <scope>NUCLEOTIDE SEQUENCE [LARGE SCALE GENOMIC DNA]</scope>
    <source>
        <strain evidence="14">TB6</strain>
    </source>
</reference>
<keyword evidence="5 9" id="KW-0472">Membrane</keyword>
<evidence type="ECO:0000313" key="13">
    <source>
        <dbReference type="Proteomes" id="UP000272781"/>
    </source>
</evidence>
<dbReference type="InterPro" id="IPR052029">
    <property type="entry name" value="PpiD_chaperone"/>
</dbReference>
<feature type="transmembrane region" description="Helical" evidence="9">
    <location>
        <begin position="12"/>
        <end position="31"/>
    </location>
</feature>
<evidence type="ECO:0000256" key="2">
    <source>
        <dbReference type="ARBA" id="ARBA00022475"/>
    </source>
</evidence>
<comment type="similarity">
    <text evidence="7">Belongs to the PpiD chaperone family.</text>
</comment>
<evidence type="ECO:0000313" key="12">
    <source>
        <dbReference type="EMBL" id="ROR40931.1"/>
    </source>
</evidence>
<dbReference type="GO" id="GO:0005886">
    <property type="term" value="C:plasma membrane"/>
    <property type="evidence" value="ECO:0007669"/>
    <property type="project" value="UniProtKB-SubCell"/>
</dbReference>
<dbReference type="AlphaFoldDB" id="A0AAJ4RE68"/>
<evidence type="ECO:0000256" key="8">
    <source>
        <dbReference type="SAM" id="Coils"/>
    </source>
</evidence>
<dbReference type="PANTHER" id="PTHR47529:SF1">
    <property type="entry name" value="PERIPLASMIC CHAPERONE PPID"/>
    <property type="match status" value="1"/>
</dbReference>
<dbReference type="PANTHER" id="PTHR47529">
    <property type="entry name" value="PEPTIDYL-PROLYL CIS-TRANS ISOMERASE D"/>
    <property type="match status" value="1"/>
</dbReference>
<evidence type="ECO:0000259" key="10">
    <source>
        <dbReference type="Pfam" id="PF13145"/>
    </source>
</evidence>
<dbReference type="EMBL" id="RJVK01000001">
    <property type="protein sequence ID" value="ROR40931.1"/>
    <property type="molecule type" value="Genomic_DNA"/>
</dbReference>
<evidence type="ECO:0000256" key="7">
    <source>
        <dbReference type="ARBA" id="ARBA00038408"/>
    </source>
</evidence>
<dbReference type="EMBL" id="CP027432">
    <property type="protein sequence ID" value="QCI28349.1"/>
    <property type="molecule type" value="Genomic_DNA"/>
</dbReference>
<dbReference type="Pfam" id="PF13145">
    <property type="entry name" value="Rotamase_2"/>
    <property type="match status" value="1"/>
</dbReference>
<evidence type="ECO:0000256" key="6">
    <source>
        <dbReference type="ARBA" id="ARBA00023186"/>
    </source>
</evidence>
<name>A0AAJ4RE68_9BACT</name>
<dbReference type="Gene3D" id="1.10.4030.10">
    <property type="entry name" value="Porin chaperone SurA, peptide-binding domain"/>
    <property type="match status" value="1"/>
</dbReference>
<dbReference type="Proteomes" id="UP000298805">
    <property type="component" value="Chromosome"/>
</dbReference>
<feature type="domain" description="PpiC" evidence="10">
    <location>
        <begin position="231"/>
        <end position="347"/>
    </location>
</feature>
<gene>
    <name evidence="11" type="ORF">C6V80_05075</name>
    <name evidence="12" type="ORF">EDC58_0412</name>
</gene>
<evidence type="ECO:0000256" key="1">
    <source>
        <dbReference type="ARBA" id="ARBA00004401"/>
    </source>
</evidence>
<keyword evidence="4 9" id="KW-1133">Transmembrane helix</keyword>
<dbReference type="Proteomes" id="UP000272781">
    <property type="component" value="Unassembled WGS sequence"/>
</dbReference>
<accession>A0AAJ4RE68</accession>
<organism evidence="12 13">
    <name type="scientific">Caminibacter pacificus</name>
    <dbReference type="NCBI Taxonomy" id="1424653"/>
    <lineage>
        <taxon>Bacteria</taxon>
        <taxon>Pseudomonadati</taxon>
        <taxon>Campylobacterota</taxon>
        <taxon>Epsilonproteobacteria</taxon>
        <taxon>Nautiliales</taxon>
        <taxon>Nautiliaceae</taxon>
        <taxon>Caminibacter</taxon>
    </lineage>
</organism>
<keyword evidence="3 9" id="KW-0812">Transmembrane</keyword>
<dbReference type="InterPro" id="IPR027304">
    <property type="entry name" value="Trigger_fact/SurA_dom_sf"/>
</dbReference>
<dbReference type="SUPFAM" id="SSF109998">
    <property type="entry name" value="Triger factor/SurA peptide-binding domain-like"/>
    <property type="match status" value="1"/>
</dbReference>
<feature type="coiled-coil region" evidence="8">
    <location>
        <begin position="350"/>
        <end position="377"/>
    </location>
</feature>
<sequence>MIEWMQTHRKWLVITIWIATIAFIGAGFVGWGQFQFGKSQSAVAKVGDTEVTIQDWQEAYQNLFQIENQKLGGRLDDATAEKMGLKVKALQQAINTAALRQYAKDLGLVVTDQDVARKILSTFGNEKTYKTYLRNIGEKPANFEAKLRKLILVEKLLDYLHLKPTKTELLSIASALYNADKLQIKILNKENVKVSLTEEEIKAYWEKHKNEFLTPEKYKIALVTIPLKGDVSEQELKDYYNNNIQNYKNAKGEIIPFEKAKNQVKADVLAHKLKKEAVIAYKKLKNNELKNYVLAEVTKENSTIPSDKMAELIKNGYLKPFVYNNEYVIAKLIEEIKPQPKPFEKAKAEVTQILLDKKATQELIKQAKEELNNFKGKDIGFVTKYDTNKIQGLNPLYAAEFLFKVFTSQNKKDFVLLPQNDPKYAVLYNISAQKLLDEKKYEKNKQNVYLLTEAMLNSELLNDLINELLQKYKVVRYVK</sequence>
<keyword evidence="8" id="KW-0175">Coiled coil</keyword>
<evidence type="ECO:0000313" key="14">
    <source>
        <dbReference type="Proteomes" id="UP000298805"/>
    </source>
</evidence>